<evidence type="ECO:0008006" key="2">
    <source>
        <dbReference type="Google" id="ProtNLM"/>
    </source>
</evidence>
<feature type="non-terminal residue" evidence="1">
    <location>
        <position position="68"/>
    </location>
</feature>
<name>A0A382YTL7_9ZZZZ</name>
<reference evidence="1" key="1">
    <citation type="submission" date="2018-05" db="EMBL/GenBank/DDBJ databases">
        <authorList>
            <person name="Lanie J.A."/>
            <person name="Ng W.-L."/>
            <person name="Kazmierczak K.M."/>
            <person name="Andrzejewski T.M."/>
            <person name="Davidsen T.M."/>
            <person name="Wayne K.J."/>
            <person name="Tettelin H."/>
            <person name="Glass J.I."/>
            <person name="Rusch D."/>
            <person name="Podicherti R."/>
            <person name="Tsui H.-C.T."/>
            <person name="Winkler M.E."/>
        </authorList>
    </citation>
    <scope>NUCLEOTIDE SEQUENCE</scope>
</reference>
<gene>
    <name evidence="1" type="ORF">METZ01_LOCUS439295</name>
</gene>
<proteinExistence type="predicted"/>
<dbReference type="EMBL" id="UINC01178342">
    <property type="protein sequence ID" value="SVD86441.1"/>
    <property type="molecule type" value="Genomic_DNA"/>
</dbReference>
<dbReference type="InterPro" id="IPR020568">
    <property type="entry name" value="Ribosomal_Su5_D2-typ_SF"/>
</dbReference>
<dbReference type="AlphaFoldDB" id="A0A382YTL7"/>
<evidence type="ECO:0000313" key="1">
    <source>
        <dbReference type="EMBL" id="SVD86441.1"/>
    </source>
</evidence>
<sequence>MLSKVHAAALRGVEALPVEVEVHVGPGEERVVMVGLPDAAVRESIDRVSTALTSSGYRPPPGKTTINL</sequence>
<organism evidence="1">
    <name type="scientific">marine metagenome</name>
    <dbReference type="NCBI Taxonomy" id="408172"/>
    <lineage>
        <taxon>unclassified sequences</taxon>
        <taxon>metagenomes</taxon>
        <taxon>ecological metagenomes</taxon>
    </lineage>
</organism>
<dbReference type="SUPFAM" id="SSF54211">
    <property type="entry name" value="Ribosomal protein S5 domain 2-like"/>
    <property type="match status" value="1"/>
</dbReference>
<dbReference type="Pfam" id="PF13541">
    <property type="entry name" value="ChlI"/>
    <property type="match status" value="1"/>
</dbReference>
<protein>
    <recommendedName>
        <fullName evidence="2">Magnesium chelatase ChlI-like catalytic domain-containing protein</fullName>
    </recommendedName>
</protein>
<accession>A0A382YTL7</accession>